<gene>
    <name evidence="5" type="ORF">PRZ48_000948</name>
</gene>
<name>A0ABR0F176_ZASCE</name>
<comment type="subcellular location">
    <subcellularLocation>
        <location evidence="1">Cell inner membrane</location>
        <topology evidence="1">Multi-pass membrane protein</topology>
    </subcellularLocation>
</comment>
<evidence type="ECO:0000313" key="6">
    <source>
        <dbReference type="Proteomes" id="UP001305779"/>
    </source>
</evidence>
<evidence type="ECO:0000256" key="2">
    <source>
        <dbReference type="ARBA" id="ARBA00022475"/>
    </source>
</evidence>
<dbReference type="InterPro" id="IPR050375">
    <property type="entry name" value="MFS_TsgA-like"/>
</dbReference>
<dbReference type="PANTHER" id="PTHR43702:SF3">
    <property type="entry name" value="PROTEIN TSGA"/>
    <property type="match status" value="1"/>
</dbReference>
<keyword evidence="4" id="KW-0472">Membrane</keyword>
<organism evidence="5 6">
    <name type="scientific">Zasmidium cellare</name>
    <name type="common">Wine cellar mold</name>
    <name type="synonym">Racodium cellare</name>
    <dbReference type="NCBI Taxonomy" id="395010"/>
    <lineage>
        <taxon>Eukaryota</taxon>
        <taxon>Fungi</taxon>
        <taxon>Dikarya</taxon>
        <taxon>Ascomycota</taxon>
        <taxon>Pezizomycotina</taxon>
        <taxon>Dothideomycetes</taxon>
        <taxon>Dothideomycetidae</taxon>
        <taxon>Mycosphaerellales</taxon>
        <taxon>Mycosphaerellaceae</taxon>
        <taxon>Zasmidium</taxon>
    </lineage>
</organism>
<dbReference type="PANTHER" id="PTHR43702">
    <property type="entry name" value="L-FUCOSE-PROTON SYMPORTER"/>
    <property type="match status" value="1"/>
</dbReference>
<evidence type="ECO:0000313" key="5">
    <source>
        <dbReference type="EMBL" id="KAK4507213.1"/>
    </source>
</evidence>
<dbReference type="Gene3D" id="1.20.1250.20">
    <property type="entry name" value="MFS general substrate transporter like domains"/>
    <property type="match status" value="1"/>
</dbReference>
<accession>A0ABR0F176</accession>
<feature type="region of interest" description="Disordered" evidence="3">
    <location>
        <begin position="78"/>
        <end position="124"/>
    </location>
</feature>
<keyword evidence="2" id="KW-1003">Cell membrane</keyword>
<evidence type="ECO:0000256" key="3">
    <source>
        <dbReference type="SAM" id="MobiDB-lite"/>
    </source>
</evidence>
<proteinExistence type="predicted"/>
<feature type="transmembrane region" description="Helical" evidence="4">
    <location>
        <begin position="39"/>
        <end position="62"/>
    </location>
</feature>
<dbReference type="EMBL" id="JAXOVC010000001">
    <property type="protein sequence ID" value="KAK4507213.1"/>
    <property type="molecule type" value="Genomic_DNA"/>
</dbReference>
<dbReference type="InterPro" id="IPR036259">
    <property type="entry name" value="MFS_trans_sf"/>
</dbReference>
<evidence type="ECO:0000256" key="4">
    <source>
        <dbReference type="SAM" id="Phobius"/>
    </source>
</evidence>
<keyword evidence="4" id="KW-1133">Transmembrane helix</keyword>
<protein>
    <submittedName>
        <fullName evidence="5">Uncharacterized protein</fullName>
    </submittedName>
</protein>
<feature type="compositionally biased region" description="Basic and acidic residues" evidence="3">
    <location>
        <begin position="94"/>
        <end position="106"/>
    </location>
</feature>
<sequence length="124" mass="12954">MRGLGKHSKRGSGWIVGGVSGGAIVPPALGGAADASNTAVAMAVPLAFFVLAWTYSLAVNFVPAYRVPIDRQYESKLAVETPAKDEESGSGGENEIHEMGEPEKGAVTHTESNGEEISEVRKAE</sequence>
<reference evidence="5 6" key="1">
    <citation type="journal article" date="2023" name="G3 (Bethesda)">
        <title>A chromosome-level genome assembly of Zasmidium syzygii isolated from banana leaves.</title>
        <authorList>
            <person name="van Westerhoven A.C."/>
            <person name="Mehrabi R."/>
            <person name="Talebi R."/>
            <person name="Steentjes M.B.F."/>
            <person name="Corcolon B."/>
            <person name="Chong P.A."/>
            <person name="Kema G.H.J."/>
            <person name="Seidl M.F."/>
        </authorList>
    </citation>
    <scope>NUCLEOTIDE SEQUENCE [LARGE SCALE GENOMIC DNA]</scope>
    <source>
        <strain evidence="5 6">P124</strain>
    </source>
</reference>
<comment type="caution">
    <text evidence="5">The sequence shown here is derived from an EMBL/GenBank/DDBJ whole genome shotgun (WGS) entry which is preliminary data.</text>
</comment>
<keyword evidence="4" id="KW-0812">Transmembrane</keyword>
<feature type="transmembrane region" description="Helical" evidence="4">
    <location>
        <begin position="12"/>
        <end position="33"/>
    </location>
</feature>
<dbReference type="Proteomes" id="UP001305779">
    <property type="component" value="Unassembled WGS sequence"/>
</dbReference>
<keyword evidence="6" id="KW-1185">Reference proteome</keyword>
<evidence type="ECO:0000256" key="1">
    <source>
        <dbReference type="ARBA" id="ARBA00004429"/>
    </source>
</evidence>